<feature type="transmembrane region" description="Helical" evidence="12">
    <location>
        <begin position="603"/>
        <end position="621"/>
    </location>
</feature>
<dbReference type="GO" id="GO:0006487">
    <property type="term" value="P:protein N-linked glycosylation"/>
    <property type="evidence" value="ECO:0007669"/>
    <property type="project" value="UniProtKB-UniRule"/>
</dbReference>
<dbReference type="InterPro" id="IPR055374">
    <property type="entry name" value="Ribophorin_II_3rd"/>
</dbReference>
<dbReference type="Pfam" id="PF23860">
    <property type="entry name" value="Ribophorin_II_3rd"/>
    <property type="match status" value="1"/>
</dbReference>
<comment type="subcellular location">
    <subcellularLocation>
        <location evidence="2 12">Endoplasmic reticulum membrane</location>
        <topology evidence="2 12">Multi-pass membrane protein</topology>
    </subcellularLocation>
</comment>
<feature type="transmembrane region" description="Helical" evidence="12">
    <location>
        <begin position="577"/>
        <end position="597"/>
    </location>
</feature>
<evidence type="ECO:0000256" key="7">
    <source>
        <dbReference type="ARBA" id="ARBA00022729"/>
    </source>
</evidence>
<evidence type="ECO:0000259" key="13">
    <source>
        <dbReference type="Pfam" id="PF05817"/>
    </source>
</evidence>
<feature type="chain" id="PRO_5035488567" description="Dolichyl-diphosphooligosaccharide--protein glycosyltransferase subunit 2" evidence="12">
    <location>
        <begin position="20"/>
        <end position="629"/>
    </location>
</feature>
<comment type="function">
    <text evidence="1 12">Subunit of the oligosaccharyl transferase (OST) complex that catalyzes the initial transfer of a defined glycan (Glc(3)Man(9)GlcNAc(2) in eukaryotes) from the lipid carrier dolichol-pyrophosphate to an asparagine residue within an Asn-X-Ser/Thr consensus motif in nascent polypeptide chains, the first step in protein N-glycosylation. N-glycosylation occurs cotranslationally and the complex associates with the Sec61 complex at the channel-forming translocon complex that mediates protein translocation across the endoplasmic reticulum (ER). All subunits are required for a maximal enzyme activity.</text>
</comment>
<dbReference type="PANTHER" id="PTHR12640:SF0">
    <property type="entry name" value="DOLICHYL-DIPHOSPHOOLIGOSACCHARIDE--PROTEIN GLYCOSYLTRANSFERASE SUBUNIT 2"/>
    <property type="match status" value="1"/>
</dbReference>
<accession>A0A8J9YFQ6</accession>
<dbReference type="InterPro" id="IPR055373">
    <property type="entry name" value="Ribophorin_II_N"/>
</dbReference>
<evidence type="ECO:0000259" key="15">
    <source>
        <dbReference type="Pfam" id="PF23861"/>
    </source>
</evidence>
<comment type="subunit">
    <text evidence="11">Component of the oligosaccharyltransferase (OST) complex. OST exists in two different complex forms which contain common core subunits RPN1, RPN2, OST48, OST4, DAD1 and TMEM258, either STT3A or STT3B as catalytic subunits, and form-specific accessory subunits. STT3A complex assembly occurs through the formation of 3 subcomplexes. Subcomplex 1 contains RPN1 and TMEM258, subcomplex 2 contains the STT3A-specific subunits STT3A, DC2/OSTC, and KCP2 as well as the core subunit OST4, and subcomplex 3 contains RPN2, DAD1, and OST48. The STT3A complex can form stable complexes with the Sec61 complex or with both the Sec61 and TRAP complexes. Interacts with DDI2. Interacts with TMEM35A/NACHO.</text>
</comment>
<feature type="domain" description="Ribophorin II second" evidence="15">
    <location>
        <begin position="263"/>
        <end position="359"/>
    </location>
</feature>
<evidence type="ECO:0000256" key="11">
    <source>
        <dbReference type="ARBA" id="ARBA00046750"/>
    </source>
</evidence>
<organism evidence="17 18">
    <name type="scientific">Brenthis ino</name>
    <name type="common">lesser marbled fritillary</name>
    <dbReference type="NCBI Taxonomy" id="405034"/>
    <lineage>
        <taxon>Eukaryota</taxon>
        <taxon>Metazoa</taxon>
        <taxon>Ecdysozoa</taxon>
        <taxon>Arthropoda</taxon>
        <taxon>Hexapoda</taxon>
        <taxon>Insecta</taxon>
        <taxon>Pterygota</taxon>
        <taxon>Neoptera</taxon>
        <taxon>Endopterygota</taxon>
        <taxon>Lepidoptera</taxon>
        <taxon>Glossata</taxon>
        <taxon>Ditrysia</taxon>
        <taxon>Papilionoidea</taxon>
        <taxon>Nymphalidae</taxon>
        <taxon>Heliconiinae</taxon>
        <taxon>Argynnini</taxon>
        <taxon>Brenthis</taxon>
    </lineage>
</organism>
<evidence type="ECO:0000259" key="14">
    <source>
        <dbReference type="Pfam" id="PF23860"/>
    </source>
</evidence>
<comment type="pathway">
    <text evidence="3 12">Protein modification; protein glycosylation.</text>
</comment>
<evidence type="ECO:0000256" key="12">
    <source>
        <dbReference type="RuleBase" id="RU366029"/>
    </source>
</evidence>
<protein>
    <recommendedName>
        <fullName evidence="5 12">Dolichyl-diphosphooligosaccharide--protein glycosyltransferase subunit 2</fullName>
    </recommendedName>
    <alternativeName>
        <fullName evidence="12">Ribophorin-2</fullName>
    </alternativeName>
</protein>
<dbReference type="InterPro" id="IPR055375">
    <property type="entry name" value="Ribophorin_II_2nd"/>
</dbReference>
<evidence type="ECO:0000256" key="1">
    <source>
        <dbReference type="ARBA" id="ARBA00002791"/>
    </source>
</evidence>
<keyword evidence="7 12" id="KW-0732">Signal</keyword>
<gene>
    <name evidence="17" type="ORF">BINO364_LOCUS10215</name>
</gene>
<evidence type="ECO:0000313" key="17">
    <source>
        <dbReference type="EMBL" id="CAH0724516.1"/>
    </source>
</evidence>
<dbReference type="GO" id="GO:0008250">
    <property type="term" value="C:oligosaccharyltransferase complex"/>
    <property type="evidence" value="ECO:0007669"/>
    <property type="project" value="UniProtKB-UniRule"/>
</dbReference>
<feature type="domain" description="Ribophorin II N-terminal" evidence="13">
    <location>
        <begin position="26"/>
        <end position="256"/>
    </location>
</feature>
<comment type="similarity">
    <text evidence="4 12">Belongs to the SWP1 family.</text>
</comment>
<evidence type="ECO:0000256" key="5">
    <source>
        <dbReference type="ARBA" id="ARBA00017612"/>
    </source>
</evidence>
<evidence type="ECO:0000256" key="2">
    <source>
        <dbReference type="ARBA" id="ARBA00004477"/>
    </source>
</evidence>
<feature type="transmembrane region" description="Helical" evidence="12">
    <location>
        <begin position="536"/>
        <end position="556"/>
    </location>
</feature>
<keyword evidence="10 12" id="KW-0472">Membrane</keyword>
<feature type="domain" description="Ribophorin II third" evidence="14">
    <location>
        <begin position="369"/>
        <end position="495"/>
    </location>
</feature>
<keyword evidence="18" id="KW-1185">Reference proteome</keyword>
<keyword evidence="8 12" id="KW-0256">Endoplasmic reticulum</keyword>
<evidence type="ECO:0000256" key="10">
    <source>
        <dbReference type="ARBA" id="ARBA00023136"/>
    </source>
</evidence>
<proteinExistence type="inferred from homology"/>
<feature type="signal peptide" evidence="12">
    <location>
        <begin position="1"/>
        <end position="19"/>
    </location>
</feature>
<dbReference type="EMBL" id="OV170224">
    <property type="protein sequence ID" value="CAH0724516.1"/>
    <property type="molecule type" value="Genomic_DNA"/>
</dbReference>
<evidence type="ECO:0000259" key="16">
    <source>
        <dbReference type="Pfam" id="PF25147"/>
    </source>
</evidence>
<keyword evidence="9 12" id="KW-1133">Transmembrane helix</keyword>
<evidence type="ECO:0000256" key="3">
    <source>
        <dbReference type="ARBA" id="ARBA00004922"/>
    </source>
</evidence>
<dbReference type="InterPro" id="IPR008814">
    <property type="entry name" value="Swp1"/>
</dbReference>
<sequence>MVRCLLPLLLLCFLTVSNAILQGTVEVQRLQGILEEGLKSKDVISLYYSLKGLNQLKYKYQVAKICEVIKDIKYDNQNIEQVFYLTNAAALSGCQNSLSPDVLRAPVLTLDRTNATIQEIYYAVYSLKAVGKGTVDGESSLKNLIQLLKKDDSPANYGYVFTLCEHMGCAAWTAAHAESALLAADETDGKALHFDGGLPVTSLVLTSILRSYKTLGKPSPLTLEQRYKFGAYLLSRRSVTSPRGAALLLDAATMLADDQPTPISIVFKDKKYITAESDSIEFSVTDLIGRPISNLKPDEVIAQSGTRLADDVVVLSKQPLVQKSNEPTTFVLNLSKIKSQHGLYKISLSAGTRSANFNIAVLGEIQVSSVEVGIGDVDGTTSPKITTVAYPNKLTEKLQADHLQKVTLKFSVRDKYNKPVTVQQAFVRVAPRHDADAEAIYVAEPDSSKTYKVELNVGAMAAHVGGAGGAHALSLLLGDSAVAAPLLWPLGDLVLNFAAIGSSATARAGAAARGATGALPEIAHTFRSAEAVPARALSDVCALCCAAPLLLLLLLWARLGLNLRNFPAAPLTALNALLFHLALGGSLGLYGLFWLQLTMFETLRYLLPLAALTFLAGHRLLRHLGKARR</sequence>
<reference evidence="17" key="1">
    <citation type="submission" date="2021-12" db="EMBL/GenBank/DDBJ databases">
        <authorList>
            <person name="Martin H S."/>
        </authorList>
    </citation>
    <scope>NUCLEOTIDE SEQUENCE</scope>
</reference>
<dbReference type="PANTHER" id="PTHR12640">
    <property type="entry name" value="RIBOPHORIN II"/>
    <property type="match status" value="1"/>
</dbReference>
<evidence type="ECO:0000256" key="6">
    <source>
        <dbReference type="ARBA" id="ARBA00022692"/>
    </source>
</evidence>
<name>A0A8J9YFQ6_9NEOP</name>
<dbReference type="Pfam" id="PF23861">
    <property type="entry name" value="Ribophorin_II_2nd"/>
    <property type="match status" value="1"/>
</dbReference>
<evidence type="ECO:0000256" key="9">
    <source>
        <dbReference type="ARBA" id="ARBA00022989"/>
    </source>
</evidence>
<evidence type="ECO:0000313" key="18">
    <source>
        <dbReference type="Proteomes" id="UP000838878"/>
    </source>
</evidence>
<dbReference type="Pfam" id="PF05817">
    <property type="entry name" value="Ribophorin_II"/>
    <property type="match status" value="1"/>
</dbReference>
<feature type="non-terminal residue" evidence="17">
    <location>
        <position position="629"/>
    </location>
</feature>
<keyword evidence="6 12" id="KW-0812">Transmembrane</keyword>
<evidence type="ECO:0000256" key="4">
    <source>
        <dbReference type="ARBA" id="ARBA00009038"/>
    </source>
</evidence>
<dbReference type="OrthoDB" id="432292at2759"/>
<dbReference type="Pfam" id="PF25147">
    <property type="entry name" value="Ribophorin_II_C"/>
    <property type="match status" value="1"/>
</dbReference>
<feature type="domain" description="Ribophorin II C-terminal" evidence="16">
    <location>
        <begin position="526"/>
        <end position="628"/>
    </location>
</feature>
<dbReference type="Proteomes" id="UP000838878">
    <property type="component" value="Chromosome 4"/>
</dbReference>
<dbReference type="AlphaFoldDB" id="A0A8J9YFQ6"/>
<dbReference type="UniPathway" id="UPA00378"/>
<dbReference type="InterPro" id="IPR056790">
    <property type="entry name" value="Ribophorin_II_C"/>
</dbReference>
<evidence type="ECO:0000256" key="8">
    <source>
        <dbReference type="ARBA" id="ARBA00022824"/>
    </source>
</evidence>